<dbReference type="AlphaFoldDB" id="A0A8H6ICF7"/>
<proteinExistence type="predicted"/>
<dbReference type="Proteomes" id="UP000521943">
    <property type="component" value="Unassembled WGS sequence"/>
</dbReference>
<protein>
    <submittedName>
        <fullName evidence="2">Uncharacterized protein</fullName>
    </submittedName>
</protein>
<keyword evidence="3" id="KW-1185">Reference proteome</keyword>
<evidence type="ECO:0000313" key="3">
    <source>
        <dbReference type="Proteomes" id="UP000521943"/>
    </source>
</evidence>
<feature type="compositionally biased region" description="Low complexity" evidence="1">
    <location>
        <begin position="407"/>
        <end position="429"/>
    </location>
</feature>
<dbReference type="InterPro" id="IPR036867">
    <property type="entry name" value="R3H_dom_sf"/>
</dbReference>
<name>A0A8H6ICF7_9AGAR</name>
<sequence length="461" mass="50229">MADIVMLPASPPAAPAPSQGPPVLSFPAILRNPGLTNRFAHLQGGLKDRDGPKRSYGATAPSKKRDQNDGKRWLRRKDNGPTSPYELLYICTSEPDTAAHFVGNPHIVAATKRDMGIAPPDVRSTFPEPLPPFLPRTVKLPAATAPRAPDPASANAGRFSLSLKGMRKELKRQGGRAEALVKDIEGELLSWLGQGGTVLYPDSNFGRVGVNADHAGAQGMPVGETGVVVEVSRTPLQLVWRIPEDAFARYVVHCCARYHEIVSFSKGTGEERLTYLLRPNVTRPDHHARGALDTPPTTDLDYHSNTESNIDSDFISDRDFESDVEPPPSSPALSRIDEPLREDVDSDVDSWSLLGNADVESGNELEPIEVAVGSLTLDAPQNAGETDEDPDRTMTSPQLRPSHRPYPLSASSRRMLRSASSPSRSPVRVRPGRRRGGLGNAMARTNSGPNFKRTLYEYIFM</sequence>
<feature type="compositionally biased region" description="Basic and acidic residues" evidence="1">
    <location>
        <begin position="63"/>
        <end position="78"/>
    </location>
</feature>
<feature type="compositionally biased region" description="Pro residues" evidence="1">
    <location>
        <begin position="9"/>
        <end position="20"/>
    </location>
</feature>
<feature type="region of interest" description="Disordered" evidence="1">
    <location>
        <begin position="1"/>
        <end position="25"/>
    </location>
</feature>
<dbReference type="EMBL" id="JACGCI010000010">
    <property type="protein sequence ID" value="KAF6761251.1"/>
    <property type="molecule type" value="Genomic_DNA"/>
</dbReference>
<dbReference type="CDD" id="cd02325">
    <property type="entry name" value="R3H"/>
    <property type="match status" value="1"/>
</dbReference>
<dbReference type="SUPFAM" id="SSF82708">
    <property type="entry name" value="R3H domain"/>
    <property type="match status" value="1"/>
</dbReference>
<dbReference type="OrthoDB" id="10256743at2759"/>
<comment type="caution">
    <text evidence="2">The sequence shown here is derived from an EMBL/GenBank/DDBJ whole genome shotgun (WGS) entry which is preliminary data.</text>
</comment>
<feature type="region of interest" description="Disordered" evidence="1">
    <location>
        <begin position="42"/>
        <end position="78"/>
    </location>
</feature>
<accession>A0A8H6ICF7</accession>
<feature type="region of interest" description="Disordered" evidence="1">
    <location>
        <begin position="374"/>
        <end position="446"/>
    </location>
</feature>
<evidence type="ECO:0000256" key="1">
    <source>
        <dbReference type="SAM" id="MobiDB-lite"/>
    </source>
</evidence>
<feature type="region of interest" description="Disordered" evidence="1">
    <location>
        <begin position="284"/>
        <end position="341"/>
    </location>
</feature>
<gene>
    <name evidence="2" type="ORF">DFP72DRAFT_1062264</name>
</gene>
<dbReference type="GO" id="GO:0003676">
    <property type="term" value="F:nucleic acid binding"/>
    <property type="evidence" value="ECO:0007669"/>
    <property type="project" value="InterPro"/>
</dbReference>
<organism evidence="2 3">
    <name type="scientific">Ephemerocybe angulata</name>
    <dbReference type="NCBI Taxonomy" id="980116"/>
    <lineage>
        <taxon>Eukaryota</taxon>
        <taxon>Fungi</taxon>
        <taxon>Dikarya</taxon>
        <taxon>Basidiomycota</taxon>
        <taxon>Agaricomycotina</taxon>
        <taxon>Agaricomycetes</taxon>
        <taxon>Agaricomycetidae</taxon>
        <taxon>Agaricales</taxon>
        <taxon>Agaricineae</taxon>
        <taxon>Psathyrellaceae</taxon>
        <taxon>Ephemerocybe</taxon>
    </lineage>
</organism>
<reference evidence="2 3" key="1">
    <citation type="submission" date="2020-07" db="EMBL/GenBank/DDBJ databases">
        <title>Comparative genomics of pyrophilous fungi reveals a link between fire events and developmental genes.</title>
        <authorList>
            <consortium name="DOE Joint Genome Institute"/>
            <person name="Steindorff A.S."/>
            <person name="Carver A."/>
            <person name="Calhoun S."/>
            <person name="Stillman K."/>
            <person name="Liu H."/>
            <person name="Lipzen A."/>
            <person name="Pangilinan J."/>
            <person name="Labutti K."/>
            <person name="Bruns T.D."/>
            <person name="Grigoriev I.V."/>
        </authorList>
    </citation>
    <scope>NUCLEOTIDE SEQUENCE [LARGE SCALE GENOMIC DNA]</scope>
    <source>
        <strain evidence="2 3">CBS 144469</strain>
    </source>
</reference>
<evidence type="ECO:0000313" key="2">
    <source>
        <dbReference type="EMBL" id="KAF6761251.1"/>
    </source>
</evidence>